<name>X1V9X3_9ZZZZ</name>
<sequence length="66" mass="8199">MLDLKEERQYERLKKLGRELHIPIPEHFLTMEVFDKDGKLIQRHHQRSHSWVRNAYHLLFCQFARK</sequence>
<feature type="non-terminal residue" evidence="1">
    <location>
        <position position="66"/>
    </location>
</feature>
<comment type="caution">
    <text evidence="1">The sequence shown here is derived from an EMBL/GenBank/DDBJ whole genome shotgun (WGS) entry which is preliminary data.</text>
</comment>
<organism evidence="1">
    <name type="scientific">marine sediment metagenome</name>
    <dbReference type="NCBI Taxonomy" id="412755"/>
    <lineage>
        <taxon>unclassified sequences</taxon>
        <taxon>metagenomes</taxon>
        <taxon>ecological metagenomes</taxon>
    </lineage>
</organism>
<accession>X1V9X3</accession>
<protein>
    <submittedName>
        <fullName evidence="1">Uncharacterized protein</fullName>
    </submittedName>
</protein>
<gene>
    <name evidence="1" type="ORF">S12H4_44142</name>
</gene>
<proteinExistence type="predicted"/>
<reference evidence="1" key="1">
    <citation type="journal article" date="2014" name="Front. Microbiol.">
        <title>High frequency of phylogenetically diverse reductive dehalogenase-homologous genes in deep subseafloor sedimentary metagenomes.</title>
        <authorList>
            <person name="Kawai M."/>
            <person name="Futagami T."/>
            <person name="Toyoda A."/>
            <person name="Takaki Y."/>
            <person name="Nishi S."/>
            <person name="Hori S."/>
            <person name="Arai W."/>
            <person name="Tsubouchi T."/>
            <person name="Morono Y."/>
            <person name="Uchiyama I."/>
            <person name="Ito T."/>
            <person name="Fujiyama A."/>
            <person name="Inagaki F."/>
            <person name="Takami H."/>
        </authorList>
    </citation>
    <scope>NUCLEOTIDE SEQUENCE</scope>
    <source>
        <strain evidence="1">Expedition CK06-06</strain>
    </source>
</reference>
<evidence type="ECO:0000313" key="1">
    <source>
        <dbReference type="EMBL" id="GAJ13452.1"/>
    </source>
</evidence>
<dbReference type="EMBL" id="BARW01027167">
    <property type="protein sequence ID" value="GAJ13452.1"/>
    <property type="molecule type" value="Genomic_DNA"/>
</dbReference>
<dbReference type="AlphaFoldDB" id="X1V9X3"/>